<dbReference type="InterPro" id="IPR016187">
    <property type="entry name" value="CTDL_fold"/>
</dbReference>
<evidence type="ECO:0000313" key="5">
    <source>
        <dbReference type="EMBL" id="KAK3262293.1"/>
    </source>
</evidence>
<feature type="region of interest" description="Disordered" evidence="1">
    <location>
        <begin position="647"/>
        <end position="670"/>
    </location>
</feature>
<dbReference type="SUPFAM" id="SSF56436">
    <property type="entry name" value="C-type lectin-like"/>
    <property type="match status" value="1"/>
</dbReference>
<dbReference type="PANTHER" id="PTHR22803">
    <property type="entry name" value="MANNOSE, PHOSPHOLIPASE, LECTIN RECEPTOR RELATED"/>
    <property type="match status" value="1"/>
</dbReference>
<feature type="compositionally biased region" description="Basic and acidic residues" evidence="1">
    <location>
        <begin position="146"/>
        <end position="163"/>
    </location>
</feature>
<proteinExistence type="predicted"/>
<comment type="caution">
    <text evidence="5">The sequence shown here is derived from an EMBL/GenBank/DDBJ whole genome shotgun (WGS) entry which is preliminary data.</text>
</comment>
<feature type="transmembrane region" description="Helical" evidence="2">
    <location>
        <begin position="21"/>
        <end position="41"/>
    </location>
</feature>
<feature type="domain" description="C-type lectin" evidence="3">
    <location>
        <begin position="198"/>
        <end position="316"/>
    </location>
</feature>
<evidence type="ECO:0000259" key="4">
    <source>
        <dbReference type="PROSITE" id="PS50948"/>
    </source>
</evidence>
<dbReference type="Pfam" id="PF00059">
    <property type="entry name" value="Lectin_C"/>
    <property type="match status" value="1"/>
</dbReference>
<evidence type="ECO:0000313" key="6">
    <source>
        <dbReference type="Proteomes" id="UP001190700"/>
    </source>
</evidence>
<dbReference type="InterPro" id="IPR050111">
    <property type="entry name" value="C-type_lectin/snaclec_domain"/>
</dbReference>
<keyword evidence="2" id="KW-1133">Transmembrane helix</keyword>
<sequence length="818" mass="87399">MLPSHFLGYHLPTASFADKCRAAAIAAATLLFFTVVLPYAWGLVSGPDTPQGEVTEKDELVVMSQRIQQLETVEVQLQQSNELLKFQAVQRDKKLKELQQELSAKDNGVGAVELKKEIQNQVDAAMKQQIKNLKSKDDDDDDAKDDNEHSGRSKSVQDQDPRREEAQLFRSWAWDVDVTNATGGGINCTASVACVESASQRQYLLVLEWTTNDGAEASCASLGGSLASLSTLEENSFVSAKMAEWTSKEFWIGAHYHIVSATWHWISGERFDYEAFHDHKPLRGGKGVKHCAMSNWHVDHYGMGEAEVGLWDMDYCTDVDPKLRPYVCELGATETSPSPGGYLVKAARAGSSLVSDAKSLEQGGPASPELQRLDLLHSEDMWSCEDMRVKGNNDRIHRDVERIDDCKAKCLEDVQCSVLEFDFKNCYLAYDTSLEELRGDGKLQEREGTPACEIRRPAPPPSTSASRSKAGLEPLALDAPAATTGSADPFQLDQTGQEKPAANFTDDSTAWPGAPLPASALQLEGPEFAGELARRAELLGGVDALQQGLPEPSVLALGQSGAAAAPGVLPETEEADAQAPGLLPQVEEADALAPGILPQVEEADALAPGIMPEVEEADALAPGIMPEVEQAVGGPVPGALLEAEQAGAAAPEGLATTSWDSGTYGAPAPAPMDAAAQDGYAAPRSAPSAFQTLFDLTIPKEEGAVAGLDLGDTSEELAEEPQATAPSEERASADPNEDAAEVVGEGKTSTADGENGDTLDAETSDAETSSKLEMNDQPIKKRKKNKKLKKGATADSMAARIAHQNERVSNVLNGKVNR</sequence>
<evidence type="ECO:0000256" key="1">
    <source>
        <dbReference type="SAM" id="MobiDB-lite"/>
    </source>
</evidence>
<accession>A0AAE0KVI0</accession>
<feature type="region of interest" description="Disordered" evidence="1">
    <location>
        <begin position="440"/>
        <end position="518"/>
    </location>
</feature>
<reference evidence="5 6" key="1">
    <citation type="journal article" date="2015" name="Genome Biol. Evol.">
        <title>Comparative Genomics of a Bacterivorous Green Alga Reveals Evolutionary Causalities and Consequences of Phago-Mixotrophic Mode of Nutrition.</title>
        <authorList>
            <person name="Burns J.A."/>
            <person name="Paasch A."/>
            <person name="Narechania A."/>
            <person name="Kim E."/>
        </authorList>
    </citation>
    <scope>NUCLEOTIDE SEQUENCE [LARGE SCALE GENOMIC DNA]</scope>
    <source>
        <strain evidence="5 6">PLY_AMNH</strain>
    </source>
</reference>
<dbReference type="SMART" id="SM00034">
    <property type="entry name" value="CLECT"/>
    <property type="match status" value="1"/>
</dbReference>
<name>A0AAE0KVI0_9CHLO</name>
<dbReference type="InterPro" id="IPR016186">
    <property type="entry name" value="C-type_lectin-like/link_sf"/>
</dbReference>
<dbReference type="EMBL" id="LGRX02016332">
    <property type="protein sequence ID" value="KAK3262293.1"/>
    <property type="molecule type" value="Genomic_DNA"/>
</dbReference>
<dbReference type="Proteomes" id="UP001190700">
    <property type="component" value="Unassembled WGS sequence"/>
</dbReference>
<dbReference type="AlphaFoldDB" id="A0AAE0KVI0"/>
<feature type="region of interest" description="Disordered" evidence="1">
    <location>
        <begin position="716"/>
        <end position="818"/>
    </location>
</feature>
<dbReference type="InterPro" id="IPR001304">
    <property type="entry name" value="C-type_lectin-like"/>
</dbReference>
<dbReference type="Gene3D" id="3.10.100.10">
    <property type="entry name" value="Mannose-Binding Protein A, subunit A"/>
    <property type="match status" value="1"/>
</dbReference>
<keyword evidence="6" id="KW-1185">Reference proteome</keyword>
<protein>
    <recommendedName>
        <fullName evidence="7">C-type lectin domain-containing protein</fullName>
    </recommendedName>
</protein>
<organism evidence="5 6">
    <name type="scientific">Cymbomonas tetramitiformis</name>
    <dbReference type="NCBI Taxonomy" id="36881"/>
    <lineage>
        <taxon>Eukaryota</taxon>
        <taxon>Viridiplantae</taxon>
        <taxon>Chlorophyta</taxon>
        <taxon>Pyramimonadophyceae</taxon>
        <taxon>Pyramimonadales</taxon>
        <taxon>Pyramimonadaceae</taxon>
        <taxon>Cymbomonas</taxon>
    </lineage>
</organism>
<evidence type="ECO:0000256" key="2">
    <source>
        <dbReference type="SAM" id="Phobius"/>
    </source>
</evidence>
<feature type="compositionally biased region" description="Basic and acidic residues" evidence="1">
    <location>
        <begin position="440"/>
        <end position="456"/>
    </location>
</feature>
<feature type="region of interest" description="Disordered" evidence="1">
    <location>
        <begin position="131"/>
        <end position="163"/>
    </location>
</feature>
<dbReference type="PROSITE" id="PS50041">
    <property type="entry name" value="C_TYPE_LECTIN_2"/>
    <property type="match status" value="1"/>
</dbReference>
<feature type="compositionally biased region" description="Basic residues" evidence="1">
    <location>
        <begin position="780"/>
        <end position="790"/>
    </location>
</feature>
<keyword evidence="2" id="KW-0812">Transmembrane</keyword>
<dbReference type="InterPro" id="IPR003609">
    <property type="entry name" value="Pan_app"/>
</dbReference>
<keyword evidence="2" id="KW-0472">Membrane</keyword>
<evidence type="ECO:0008006" key="7">
    <source>
        <dbReference type="Google" id="ProtNLM"/>
    </source>
</evidence>
<feature type="compositionally biased region" description="Acidic residues" evidence="1">
    <location>
        <begin position="754"/>
        <end position="765"/>
    </location>
</feature>
<evidence type="ECO:0000259" key="3">
    <source>
        <dbReference type="PROSITE" id="PS50041"/>
    </source>
</evidence>
<dbReference type="PROSITE" id="PS50948">
    <property type="entry name" value="PAN"/>
    <property type="match status" value="1"/>
</dbReference>
<gene>
    <name evidence="5" type="ORF">CYMTET_28843</name>
</gene>
<dbReference type="CDD" id="cd00037">
    <property type="entry name" value="CLECT"/>
    <property type="match status" value="1"/>
</dbReference>
<feature type="domain" description="Apple" evidence="4">
    <location>
        <begin position="384"/>
        <end position="452"/>
    </location>
</feature>